<evidence type="ECO:0000256" key="2">
    <source>
        <dbReference type="ARBA" id="ARBA00022898"/>
    </source>
</evidence>
<accession>A0A1H6MT18</accession>
<dbReference type="SUPFAM" id="SSF53686">
    <property type="entry name" value="Tryptophan synthase beta subunit-like PLP-dependent enzymes"/>
    <property type="match status" value="1"/>
</dbReference>
<evidence type="ECO:0000313" key="4">
    <source>
        <dbReference type="EMBL" id="SEI01118.1"/>
    </source>
</evidence>
<dbReference type="InterPro" id="IPR001926">
    <property type="entry name" value="TrpB-like_PALP"/>
</dbReference>
<evidence type="ECO:0000259" key="3">
    <source>
        <dbReference type="Pfam" id="PF00291"/>
    </source>
</evidence>
<evidence type="ECO:0000256" key="1">
    <source>
        <dbReference type="ARBA" id="ARBA00001933"/>
    </source>
</evidence>
<gene>
    <name evidence="4" type="ORF">SAMN02927937_02713</name>
</gene>
<dbReference type="PANTHER" id="PTHR10314">
    <property type="entry name" value="CYSTATHIONINE BETA-SYNTHASE"/>
    <property type="match status" value="1"/>
</dbReference>
<name>A0A1H6MT18_9FLAO</name>
<feature type="domain" description="Tryptophan synthase beta chain-like PALP" evidence="3">
    <location>
        <begin position="2"/>
        <end position="233"/>
    </location>
</feature>
<proteinExistence type="predicted"/>
<dbReference type="EMBL" id="FNXE01000058">
    <property type="protein sequence ID" value="SEI01118.1"/>
    <property type="molecule type" value="Genomic_DNA"/>
</dbReference>
<keyword evidence="5" id="KW-1185">Reference proteome</keyword>
<dbReference type="AlphaFoldDB" id="A0A1H6MT18"/>
<dbReference type="CDD" id="cd01561">
    <property type="entry name" value="CBS_like"/>
    <property type="match status" value="1"/>
</dbReference>
<dbReference type="GO" id="GO:1901605">
    <property type="term" value="P:alpha-amino acid metabolic process"/>
    <property type="evidence" value="ECO:0007669"/>
    <property type="project" value="UniProtKB-ARBA"/>
</dbReference>
<dbReference type="Gene3D" id="3.40.50.1100">
    <property type="match status" value="2"/>
</dbReference>
<dbReference type="InterPro" id="IPR050214">
    <property type="entry name" value="Cys_Synth/Cystath_Beta-Synth"/>
</dbReference>
<dbReference type="Pfam" id="PF00291">
    <property type="entry name" value="PALP"/>
    <property type="match status" value="1"/>
</dbReference>
<keyword evidence="2" id="KW-0663">Pyridoxal phosphate</keyword>
<dbReference type="STRING" id="1159016.SAMN02927937_02713"/>
<reference evidence="4 5" key="1">
    <citation type="submission" date="2016-10" db="EMBL/GenBank/DDBJ databases">
        <authorList>
            <person name="de Groot N.N."/>
        </authorList>
    </citation>
    <scope>NUCLEOTIDE SEQUENCE [LARGE SCALE GENOMIC DNA]</scope>
    <source>
        <strain evidence="4 5">CGMCC 1.10825</strain>
    </source>
</reference>
<comment type="cofactor">
    <cofactor evidence="1">
        <name>pyridoxal 5'-phosphate</name>
        <dbReference type="ChEBI" id="CHEBI:597326"/>
    </cofactor>
</comment>
<evidence type="ECO:0000313" key="5">
    <source>
        <dbReference type="Proteomes" id="UP000199634"/>
    </source>
</evidence>
<organism evidence="4 5">
    <name type="scientific">Paenimyroides marinum</name>
    <dbReference type="NCBI Taxonomy" id="1159016"/>
    <lineage>
        <taxon>Bacteria</taxon>
        <taxon>Pseudomonadati</taxon>
        <taxon>Bacteroidota</taxon>
        <taxon>Flavobacteriia</taxon>
        <taxon>Flavobacteriales</taxon>
        <taxon>Flavobacteriaceae</taxon>
        <taxon>Paenimyroides</taxon>
    </lineage>
</organism>
<protein>
    <submittedName>
        <fullName evidence="4">Cysteine synthase A</fullName>
    </submittedName>
</protein>
<dbReference type="Proteomes" id="UP000199634">
    <property type="component" value="Unassembled WGS sequence"/>
</dbReference>
<sequence length="241" mass="26060">MTSGNMGAGLAVVCKQFGNPFLAVMSEGNSIERRKILKALGAEILLTKQVDGTQGMVTGKDIEYASEVAKKYAEENNAFYVDQFNNPSSVLAHYNTTGQEIWDDLPEIEAFVSVVGSGGTFIGTSKFLKEQNPNIKCIAVEPENTAILKTGAIKSAKHIIQGTGYGLVPPHWEKDLADEIITVADDEVREMTVKLSQEQGLFVGYSAGANVVASIKFLQSNPEIKNIVTILCDTGYKYSAL</sequence>
<dbReference type="InterPro" id="IPR036052">
    <property type="entry name" value="TrpB-like_PALP_sf"/>
</dbReference>